<dbReference type="SUPFAM" id="SSF54909">
    <property type="entry name" value="Dimeric alpha+beta barrel"/>
    <property type="match status" value="1"/>
</dbReference>
<dbReference type="PANTHER" id="PTHR40260:SF2">
    <property type="entry name" value="BLR8190 PROTEIN"/>
    <property type="match status" value="1"/>
</dbReference>
<evidence type="ECO:0000313" key="2">
    <source>
        <dbReference type="EMBL" id="EWH12711.1"/>
    </source>
</evidence>
<comment type="caution">
    <text evidence="2">The sequence shown here is derived from an EMBL/GenBank/DDBJ whole genome shotgun (WGS) entry which is preliminary data.</text>
</comment>
<keyword evidence="3" id="KW-1185">Reference proteome</keyword>
<dbReference type="InterPro" id="IPR009799">
    <property type="entry name" value="EthD_dom"/>
</dbReference>
<accession>A0ABP3B4F6</accession>
<dbReference type="Gene3D" id="3.30.70.100">
    <property type="match status" value="1"/>
</dbReference>
<dbReference type="EMBL" id="ARZX01000018">
    <property type="protein sequence ID" value="EWH12711.1"/>
    <property type="molecule type" value="Genomic_DNA"/>
</dbReference>
<name>A0ABP3B4F6_9FLAO</name>
<evidence type="ECO:0000259" key="1">
    <source>
        <dbReference type="Pfam" id="PF07110"/>
    </source>
</evidence>
<sequence>MIKVSVMYPNGKDVEFNANYYKTKHLPMVVNALGDALKGLELDLGMASRVPGEPAPYVAIAHLKFNDIESFQASFTPHAKTFAADVVNYSNVQGELQISELITF</sequence>
<dbReference type="RefSeq" id="WP_034646301.1">
    <property type="nucleotide sequence ID" value="NZ_ARZX01000018.1"/>
</dbReference>
<dbReference type="Proteomes" id="UP000019275">
    <property type="component" value="Unassembled WGS sequence"/>
</dbReference>
<protein>
    <submittedName>
        <fullName evidence="2">Ethyl tert-butyl ether degradation EthD</fullName>
    </submittedName>
</protein>
<proteinExistence type="predicted"/>
<dbReference type="InterPro" id="IPR011008">
    <property type="entry name" value="Dimeric_a/b-barrel"/>
</dbReference>
<gene>
    <name evidence="2" type="ORF">KLA_13034</name>
</gene>
<evidence type="ECO:0000313" key="3">
    <source>
        <dbReference type="Proteomes" id="UP000019275"/>
    </source>
</evidence>
<organism evidence="2 3">
    <name type="scientific">Cellulophaga geojensis KL-A</name>
    <dbReference type="NCBI Taxonomy" id="1328323"/>
    <lineage>
        <taxon>Bacteria</taxon>
        <taxon>Pseudomonadati</taxon>
        <taxon>Bacteroidota</taxon>
        <taxon>Flavobacteriia</taxon>
        <taxon>Flavobacteriales</taxon>
        <taxon>Flavobacteriaceae</taxon>
        <taxon>Cellulophaga</taxon>
    </lineage>
</organism>
<dbReference type="NCBIfam" id="TIGR02118">
    <property type="entry name" value="EthD family reductase"/>
    <property type="match status" value="1"/>
</dbReference>
<dbReference type="Pfam" id="PF07110">
    <property type="entry name" value="EthD"/>
    <property type="match status" value="1"/>
</dbReference>
<feature type="domain" description="EthD" evidence="1">
    <location>
        <begin position="18"/>
        <end position="90"/>
    </location>
</feature>
<dbReference type="PANTHER" id="PTHR40260">
    <property type="entry name" value="BLR8190 PROTEIN"/>
    <property type="match status" value="1"/>
</dbReference>
<reference evidence="2 3" key="1">
    <citation type="journal article" date="2014" name="Genome Announc.">
        <title>Draft Genome Sequence of the Carrageenan-Degrading Bacterium Cellulophaga sp. Strain KL-A, Isolated from Decaying Marine Algae.</title>
        <authorList>
            <person name="Shan D."/>
            <person name="Ying J."/>
            <person name="Li X."/>
            <person name="Gao Z."/>
            <person name="Wei G."/>
            <person name="Shao Z."/>
        </authorList>
    </citation>
    <scope>NUCLEOTIDE SEQUENCE [LARGE SCALE GENOMIC DNA]</scope>
    <source>
        <strain evidence="2 3">KL-A</strain>
    </source>
</reference>